<sequence length="469" mass="53655">MSRFGLQLPIRLFKALLFLLLFGVFFVLALSMTSILVVLNSETDVVSFLDKTLLSTSPVNYNSSSLLPLLLLYFIPEFCQNYHVVRSHARLESVSKLNCSGVQEQYFIYPSMKSQCHFTLSGLEAYAEPVLSSSKESTLFPTLSLKEIVLDFRMTGIRIDVVNVTISDIKIFVVYEDLLLTKERTLRPFIELIPPPPTEESFPKLGMVDVNAAALSVHYFPQTIDLNDLEQQQQGKLLTEIAISDDLLSLVRRATVDAGEDGTDQMYIPDLVHKVLGLGFNRVFGDDRVEAFGNFLQDADGKIQSFKSTCMQMLDKWNRTATELIGEEFLEFTGDLIKKKLKDAEEWRSEALHELDTHMTKFGTGVVTGWENILESWEKTAHEMLENEHVENVSRIIHDKLHEADQWKGDVFKDLESHILHHRSNLERGWDEKIHSLKHEHVPLLKKSFKEWITLKKALDVEKEGRHDA</sequence>
<gene>
    <name evidence="2" type="ORF">LDAN0321_LOCUS795</name>
</gene>
<keyword evidence="1" id="KW-0812">Transmembrane</keyword>
<organism evidence="2">
    <name type="scientific">Leptocylindrus danicus</name>
    <dbReference type="NCBI Taxonomy" id="163516"/>
    <lineage>
        <taxon>Eukaryota</taxon>
        <taxon>Sar</taxon>
        <taxon>Stramenopiles</taxon>
        <taxon>Ochrophyta</taxon>
        <taxon>Bacillariophyta</taxon>
        <taxon>Coscinodiscophyceae</taxon>
        <taxon>Chaetocerotophycidae</taxon>
        <taxon>Leptocylindrales</taxon>
        <taxon>Leptocylindraceae</taxon>
        <taxon>Leptocylindrus</taxon>
    </lineage>
</organism>
<name>A0A7S2JSF6_9STRA</name>
<dbReference type="AlphaFoldDB" id="A0A7S2JSF6"/>
<evidence type="ECO:0000256" key="1">
    <source>
        <dbReference type="SAM" id="Phobius"/>
    </source>
</evidence>
<evidence type="ECO:0000313" key="2">
    <source>
        <dbReference type="EMBL" id="CAD9556300.1"/>
    </source>
</evidence>
<accession>A0A7S2JSF6</accession>
<proteinExistence type="predicted"/>
<reference evidence="2" key="1">
    <citation type="submission" date="2021-01" db="EMBL/GenBank/DDBJ databases">
        <authorList>
            <person name="Corre E."/>
            <person name="Pelletier E."/>
            <person name="Niang G."/>
            <person name="Scheremetjew M."/>
            <person name="Finn R."/>
            <person name="Kale V."/>
            <person name="Holt S."/>
            <person name="Cochrane G."/>
            <person name="Meng A."/>
            <person name="Brown T."/>
            <person name="Cohen L."/>
        </authorList>
    </citation>
    <scope>NUCLEOTIDE SEQUENCE</scope>
    <source>
        <strain evidence="2">B650</strain>
    </source>
</reference>
<keyword evidence="1" id="KW-1133">Transmembrane helix</keyword>
<protein>
    <submittedName>
        <fullName evidence="2">Uncharacterized protein</fullName>
    </submittedName>
</protein>
<feature type="transmembrane region" description="Helical" evidence="1">
    <location>
        <begin position="12"/>
        <end position="39"/>
    </location>
</feature>
<keyword evidence="1" id="KW-0472">Membrane</keyword>
<dbReference type="EMBL" id="HBGY01001159">
    <property type="protein sequence ID" value="CAD9556300.1"/>
    <property type="molecule type" value="Transcribed_RNA"/>
</dbReference>